<dbReference type="Proteomes" id="UP001595710">
    <property type="component" value="Unassembled WGS sequence"/>
</dbReference>
<keyword evidence="1" id="KW-0805">Transcription regulation</keyword>
<dbReference type="PANTHER" id="PTHR43214">
    <property type="entry name" value="TWO-COMPONENT RESPONSE REGULATOR"/>
    <property type="match status" value="1"/>
</dbReference>
<keyword evidence="8" id="KW-1185">Reference proteome</keyword>
<gene>
    <name evidence="7" type="ORF">ACFOND_12375</name>
</gene>
<dbReference type="InterPro" id="IPR039420">
    <property type="entry name" value="WalR-like"/>
</dbReference>
<dbReference type="Pfam" id="PF00196">
    <property type="entry name" value="GerE"/>
    <property type="match status" value="1"/>
</dbReference>
<dbReference type="RefSeq" id="WP_290281224.1">
    <property type="nucleotide sequence ID" value="NZ_JAUFQI010000001.1"/>
</dbReference>
<dbReference type="Gene3D" id="3.40.50.2300">
    <property type="match status" value="1"/>
</dbReference>
<evidence type="ECO:0000256" key="1">
    <source>
        <dbReference type="ARBA" id="ARBA00023015"/>
    </source>
</evidence>
<comment type="caution">
    <text evidence="4">Lacks conserved residue(s) required for the propagation of feature annotation.</text>
</comment>
<evidence type="ECO:0000256" key="3">
    <source>
        <dbReference type="ARBA" id="ARBA00023163"/>
    </source>
</evidence>
<protein>
    <submittedName>
        <fullName evidence="7">Response regulator</fullName>
    </submittedName>
</protein>
<proteinExistence type="predicted"/>
<feature type="domain" description="HTH luxR-type" evidence="5">
    <location>
        <begin position="143"/>
        <end position="210"/>
    </location>
</feature>
<dbReference type="InterPro" id="IPR000792">
    <property type="entry name" value="Tscrpt_reg_LuxR_C"/>
</dbReference>
<keyword evidence="2" id="KW-0238">DNA-binding</keyword>
<feature type="domain" description="Response regulatory" evidence="6">
    <location>
        <begin position="3"/>
        <end position="119"/>
    </location>
</feature>
<dbReference type="InterPro" id="IPR011006">
    <property type="entry name" value="CheY-like_superfamily"/>
</dbReference>
<organism evidence="7 8">
    <name type="scientific">Reinekea marina</name>
    <dbReference type="NCBI Taxonomy" id="1310421"/>
    <lineage>
        <taxon>Bacteria</taxon>
        <taxon>Pseudomonadati</taxon>
        <taxon>Pseudomonadota</taxon>
        <taxon>Gammaproteobacteria</taxon>
        <taxon>Oceanospirillales</taxon>
        <taxon>Saccharospirillaceae</taxon>
        <taxon>Reinekea</taxon>
    </lineage>
</organism>
<evidence type="ECO:0000256" key="4">
    <source>
        <dbReference type="PROSITE-ProRule" id="PRU00169"/>
    </source>
</evidence>
<dbReference type="Pfam" id="PF00072">
    <property type="entry name" value="Response_reg"/>
    <property type="match status" value="1"/>
</dbReference>
<dbReference type="SUPFAM" id="SSF52172">
    <property type="entry name" value="CheY-like"/>
    <property type="match status" value="1"/>
</dbReference>
<name>A0ABV7WTN7_9GAMM</name>
<accession>A0ABV7WTN7</accession>
<evidence type="ECO:0000313" key="8">
    <source>
        <dbReference type="Proteomes" id="UP001595710"/>
    </source>
</evidence>
<evidence type="ECO:0000259" key="5">
    <source>
        <dbReference type="PROSITE" id="PS50043"/>
    </source>
</evidence>
<dbReference type="SMART" id="SM00448">
    <property type="entry name" value="REC"/>
    <property type="match status" value="1"/>
</dbReference>
<dbReference type="PRINTS" id="PR00038">
    <property type="entry name" value="HTHLUXR"/>
</dbReference>
<dbReference type="InterPro" id="IPR016032">
    <property type="entry name" value="Sig_transdc_resp-reg_C-effctor"/>
</dbReference>
<dbReference type="PANTHER" id="PTHR43214:SF41">
    <property type="entry name" value="NITRATE_NITRITE RESPONSE REGULATOR PROTEIN NARP"/>
    <property type="match status" value="1"/>
</dbReference>
<sequence>MIKLAIIDDHPIVRRGLMDVFAQDTAITIVANIGDASFAIAKMEETEPDIVLLNLHMPGQGGIALLRQLKSSGCVARIVVFSSSNSNNDIHQAIRAGADGYLLKDIEPDLLVASVKRCMTGEPVFSDSIKASVLQANQSKAPEGRHPVISELTDRELDVLHLIAEGLTNKDIGNRLAIAEGTVKVHVKRLLAKLNLRSRVEAAIFALEHTENI</sequence>
<dbReference type="SMART" id="SM00421">
    <property type="entry name" value="HTH_LUXR"/>
    <property type="match status" value="1"/>
</dbReference>
<evidence type="ECO:0000256" key="2">
    <source>
        <dbReference type="ARBA" id="ARBA00023125"/>
    </source>
</evidence>
<evidence type="ECO:0000259" key="6">
    <source>
        <dbReference type="PROSITE" id="PS50110"/>
    </source>
</evidence>
<dbReference type="SUPFAM" id="SSF46894">
    <property type="entry name" value="C-terminal effector domain of the bipartite response regulators"/>
    <property type="match status" value="1"/>
</dbReference>
<dbReference type="CDD" id="cd06170">
    <property type="entry name" value="LuxR_C_like"/>
    <property type="match status" value="1"/>
</dbReference>
<keyword evidence="3" id="KW-0804">Transcription</keyword>
<comment type="caution">
    <text evidence="7">The sequence shown here is derived from an EMBL/GenBank/DDBJ whole genome shotgun (WGS) entry which is preliminary data.</text>
</comment>
<dbReference type="InterPro" id="IPR001789">
    <property type="entry name" value="Sig_transdc_resp-reg_receiver"/>
</dbReference>
<dbReference type="EMBL" id="JBHRYN010000012">
    <property type="protein sequence ID" value="MFC3702437.1"/>
    <property type="molecule type" value="Genomic_DNA"/>
</dbReference>
<reference evidence="8" key="1">
    <citation type="journal article" date="2019" name="Int. J. Syst. Evol. Microbiol.">
        <title>The Global Catalogue of Microorganisms (GCM) 10K type strain sequencing project: providing services to taxonomists for standard genome sequencing and annotation.</title>
        <authorList>
            <consortium name="The Broad Institute Genomics Platform"/>
            <consortium name="The Broad Institute Genome Sequencing Center for Infectious Disease"/>
            <person name="Wu L."/>
            <person name="Ma J."/>
        </authorList>
    </citation>
    <scope>NUCLEOTIDE SEQUENCE [LARGE SCALE GENOMIC DNA]</scope>
    <source>
        <strain evidence="8">CECT 8288</strain>
    </source>
</reference>
<dbReference type="PROSITE" id="PS50043">
    <property type="entry name" value="HTH_LUXR_2"/>
    <property type="match status" value="1"/>
</dbReference>
<dbReference type="PROSITE" id="PS50110">
    <property type="entry name" value="RESPONSE_REGULATORY"/>
    <property type="match status" value="1"/>
</dbReference>
<dbReference type="PROSITE" id="PS00622">
    <property type="entry name" value="HTH_LUXR_1"/>
    <property type="match status" value="1"/>
</dbReference>
<evidence type="ECO:0000313" key="7">
    <source>
        <dbReference type="EMBL" id="MFC3702437.1"/>
    </source>
</evidence>